<dbReference type="InterPro" id="IPR001279">
    <property type="entry name" value="Metallo-B-lactamas"/>
</dbReference>
<dbReference type="AlphaFoldDB" id="A0A2G9YA38"/>
<dbReference type="Pfam" id="PF00753">
    <property type="entry name" value="Lactamase_B"/>
    <property type="match status" value="1"/>
</dbReference>
<dbReference type="InterPro" id="IPR036866">
    <property type="entry name" value="RibonucZ/Hydroxyglut_hydro"/>
</dbReference>
<dbReference type="SMART" id="SM00849">
    <property type="entry name" value="Lactamase_B"/>
    <property type="match status" value="1"/>
</dbReference>
<dbReference type="EMBL" id="PCRF01000218">
    <property type="protein sequence ID" value="PIP16074.1"/>
    <property type="molecule type" value="Genomic_DNA"/>
</dbReference>
<dbReference type="CDD" id="cd06262">
    <property type="entry name" value="metallo-hydrolase-like_MBL-fold"/>
    <property type="match status" value="1"/>
</dbReference>
<dbReference type="GO" id="GO:0046872">
    <property type="term" value="F:metal ion binding"/>
    <property type="evidence" value="ECO:0007669"/>
    <property type="project" value="UniProtKB-KW"/>
</dbReference>
<dbReference type="PANTHER" id="PTHR46233:SF3">
    <property type="entry name" value="HYDROXYACYLGLUTATHIONE HYDROLASE GLOC"/>
    <property type="match status" value="1"/>
</dbReference>
<proteinExistence type="predicted"/>
<dbReference type="PANTHER" id="PTHR46233">
    <property type="entry name" value="HYDROXYACYLGLUTATHIONE HYDROLASE GLOC"/>
    <property type="match status" value="1"/>
</dbReference>
<evidence type="ECO:0000259" key="5">
    <source>
        <dbReference type="SMART" id="SM00849"/>
    </source>
</evidence>
<dbReference type="SUPFAM" id="SSF56281">
    <property type="entry name" value="Metallo-hydrolase/oxidoreductase"/>
    <property type="match status" value="1"/>
</dbReference>
<name>A0A2G9YA38_9BACT</name>
<keyword evidence="4" id="KW-0862">Zinc</keyword>
<organism evidence="6 7">
    <name type="scientific">bacterium (Candidatus Ratteibacteria) CG23_combo_of_CG06-09_8_20_14_all_48_7</name>
    <dbReference type="NCBI Taxonomy" id="2014292"/>
    <lineage>
        <taxon>Bacteria</taxon>
        <taxon>Candidatus Ratteibacteria</taxon>
    </lineage>
</organism>
<evidence type="ECO:0000313" key="6">
    <source>
        <dbReference type="EMBL" id="PIP16074.1"/>
    </source>
</evidence>
<feature type="domain" description="Metallo-beta-lactamase" evidence="5">
    <location>
        <begin position="22"/>
        <end position="198"/>
    </location>
</feature>
<evidence type="ECO:0000256" key="3">
    <source>
        <dbReference type="ARBA" id="ARBA00022801"/>
    </source>
</evidence>
<evidence type="ECO:0000256" key="4">
    <source>
        <dbReference type="ARBA" id="ARBA00022833"/>
    </source>
</evidence>
<reference evidence="6 7" key="1">
    <citation type="submission" date="2017-09" db="EMBL/GenBank/DDBJ databases">
        <title>Depth-based differentiation of microbial function through sediment-hosted aquifers and enrichment of novel symbionts in the deep terrestrial subsurface.</title>
        <authorList>
            <person name="Probst A.J."/>
            <person name="Ladd B."/>
            <person name="Jarett J.K."/>
            <person name="Geller-Mcgrath D.E."/>
            <person name="Sieber C.M."/>
            <person name="Emerson J.B."/>
            <person name="Anantharaman K."/>
            <person name="Thomas B.C."/>
            <person name="Malmstrom R."/>
            <person name="Stieglmeier M."/>
            <person name="Klingl A."/>
            <person name="Woyke T."/>
            <person name="Ryan C.M."/>
            <person name="Banfield J.F."/>
        </authorList>
    </citation>
    <scope>NUCLEOTIDE SEQUENCE [LARGE SCALE GENOMIC DNA]</scope>
    <source>
        <strain evidence="6">CG23_combo_of_CG06-09_8_20_14_all_48_7</strain>
    </source>
</reference>
<sequence length="214" mass="23230">MPIDSLNEDGMHYEVIPIGAYEANCCILWNDPEQAWVVDPGSDGAEILECVKRLGVKPALVVLTHAHFDHISALGEILAAYPVPVYLNAEDVAFAFSPMNAMPPYRTTQRPATLVTDKRDGDTLTCGGLTAKLICTPGHTPGGWCLYFESDHLLVAGDTLFAGSVGRTDFPGGSWKDLEDSLQKLKALPDDTRVICGHGPMTMIGKEKRSNPYL</sequence>
<evidence type="ECO:0000256" key="2">
    <source>
        <dbReference type="ARBA" id="ARBA00022723"/>
    </source>
</evidence>
<dbReference type="Proteomes" id="UP000230392">
    <property type="component" value="Unassembled WGS sequence"/>
</dbReference>
<gene>
    <name evidence="6" type="ORF">COX46_04400</name>
</gene>
<dbReference type="GO" id="GO:0016787">
    <property type="term" value="F:hydrolase activity"/>
    <property type="evidence" value="ECO:0007669"/>
    <property type="project" value="UniProtKB-KW"/>
</dbReference>
<keyword evidence="3" id="KW-0378">Hydrolase</keyword>
<evidence type="ECO:0000313" key="7">
    <source>
        <dbReference type="Proteomes" id="UP000230392"/>
    </source>
</evidence>
<evidence type="ECO:0000256" key="1">
    <source>
        <dbReference type="ARBA" id="ARBA00001947"/>
    </source>
</evidence>
<protein>
    <recommendedName>
        <fullName evidence="5">Metallo-beta-lactamase domain-containing protein</fullName>
    </recommendedName>
</protein>
<dbReference type="InterPro" id="IPR051453">
    <property type="entry name" value="MBL_Glyoxalase_II"/>
</dbReference>
<keyword evidence="2" id="KW-0479">Metal-binding</keyword>
<accession>A0A2G9YA38</accession>
<dbReference type="Gene3D" id="3.60.15.10">
    <property type="entry name" value="Ribonuclease Z/Hydroxyacylglutathione hydrolase-like"/>
    <property type="match status" value="1"/>
</dbReference>
<comment type="cofactor">
    <cofactor evidence="1">
        <name>Zn(2+)</name>
        <dbReference type="ChEBI" id="CHEBI:29105"/>
    </cofactor>
</comment>
<comment type="caution">
    <text evidence="6">The sequence shown here is derived from an EMBL/GenBank/DDBJ whole genome shotgun (WGS) entry which is preliminary data.</text>
</comment>